<evidence type="ECO:0000256" key="4">
    <source>
        <dbReference type="ARBA" id="ARBA00023136"/>
    </source>
</evidence>
<organism evidence="7">
    <name type="scientific">hydrothermal vent metagenome</name>
    <dbReference type="NCBI Taxonomy" id="652676"/>
    <lineage>
        <taxon>unclassified sequences</taxon>
        <taxon>metagenomes</taxon>
        <taxon>ecological metagenomes</taxon>
    </lineage>
</organism>
<evidence type="ECO:0000256" key="3">
    <source>
        <dbReference type="ARBA" id="ARBA00022989"/>
    </source>
</evidence>
<proteinExistence type="inferred from homology"/>
<evidence type="ECO:0000256" key="1">
    <source>
        <dbReference type="ARBA" id="ARBA00022475"/>
    </source>
</evidence>
<dbReference type="Gene3D" id="3.30.160.60">
    <property type="entry name" value="Classic Zinc Finger"/>
    <property type="match status" value="1"/>
</dbReference>
<dbReference type="PANTHER" id="PTHR30518">
    <property type="entry name" value="ENDOLYTIC MUREIN TRANSGLYCOSYLASE"/>
    <property type="match status" value="1"/>
</dbReference>
<name>A0A3B0YTE2_9ZZZZ</name>
<keyword evidence="4" id="KW-0472">Membrane</keyword>
<dbReference type="InterPro" id="IPR003770">
    <property type="entry name" value="MLTG-like"/>
</dbReference>
<keyword evidence="3" id="KW-1133">Transmembrane helix</keyword>
<evidence type="ECO:0000256" key="2">
    <source>
        <dbReference type="ARBA" id="ARBA00022692"/>
    </source>
</evidence>
<dbReference type="AlphaFoldDB" id="A0A3B0YTE2"/>
<dbReference type="PANTHER" id="PTHR30518:SF2">
    <property type="entry name" value="ENDOLYTIC MUREIN TRANSGLYCOSYLASE"/>
    <property type="match status" value="1"/>
</dbReference>
<dbReference type="CDD" id="cd08010">
    <property type="entry name" value="MltG_like"/>
    <property type="match status" value="1"/>
</dbReference>
<keyword evidence="6" id="KW-0961">Cell wall biogenesis/degradation</keyword>
<keyword evidence="2" id="KW-0812">Transmembrane</keyword>
<evidence type="ECO:0000256" key="5">
    <source>
        <dbReference type="ARBA" id="ARBA00023239"/>
    </source>
</evidence>
<gene>
    <name evidence="7" type="ORF">MNBD_GAMMA16-762</name>
</gene>
<dbReference type="Gene3D" id="3.30.1490.480">
    <property type="entry name" value="Endolytic murein transglycosylase"/>
    <property type="match status" value="1"/>
</dbReference>
<dbReference type="GO" id="GO:0071555">
    <property type="term" value="P:cell wall organization"/>
    <property type="evidence" value="ECO:0007669"/>
    <property type="project" value="UniProtKB-KW"/>
</dbReference>
<dbReference type="GO" id="GO:0016829">
    <property type="term" value="F:lyase activity"/>
    <property type="evidence" value="ECO:0007669"/>
    <property type="project" value="UniProtKB-KW"/>
</dbReference>
<evidence type="ECO:0000256" key="6">
    <source>
        <dbReference type="ARBA" id="ARBA00023316"/>
    </source>
</evidence>
<sequence>MFKLLGILVLLGSFIGGWLMLDFQSFTKTPLLTEANTQRSIIIHPGTGLNELADALHQNKIIYQPAYFKLLARWQGYATKIQAGEYLVTTGMTAEDLLKKLVNGKVVQHAFTIIEGWTFKQLRIFLSENKNIIPTINTLTDAEIMTALGHEGEHPEGRFNPDTYHFPGGTTDLKFLARAFKETENYLEKAWEQRDKNLPLKTPYEALILASIVERETAVVNERAQIAGVFVRRLNKNMRLQTDPTVIYGMGDRYNGNITRADLKRDTPYNTYTRKGLPPTPIALASKQAIDAVLHPKDGKSLYFVAMGDGRHYFSSTLKEHNKAVREYQILKPRRERAAQRKSQEKSL</sequence>
<protein>
    <submittedName>
        <fullName evidence="7">FIG004453: protein YceG like</fullName>
    </submittedName>
</protein>
<dbReference type="Pfam" id="PF02618">
    <property type="entry name" value="YceG"/>
    <property type="match status" value="1"/>
</dbReference>
<reference evidence="7" key="1">
    <citation type="submission" date="2018-06" db="EMBL/GenBank/DDBJ databases">
        <authorList>
            <person name="Zhirakovskaya E."/>
        </authorList>
    </citation>
    <scope>NUCLEOTIDE SEQUENCE</scope>
</reference>
<keyword evidence="5" id="KW-0456">Lyase</keyword>
<dbReference type="EMBL" id="UOFO01000034">
    <property type="protein sequence ID" value="VAW84168.1"/>
    <property type="molecule type" value="Genomic_DNA"/>
</dbReference>
<dbReference type="NCBIfam" id="TIGR00247">
    <property type="entry name" value="endolytic transglycosylase MltG"/>
    <property type="match status" value="1"/>
</dbReference>
<accession>A0A3B0YTE2</accession>
<dbReference type="HAMAP" id="MF_02065">
    <property type="entry name" value="MltG"/>
    <property type="match status" value="1"/>
</dbReference>
<keyword evidence="1" id="KW-1003">Cell membrane</keyword>
<evidence type="ECO:0000313" key="7">
    <source>
        <dbReference type="EMBL" id="VAW84168.1"/>
    </source>
</evidence>